<evidence type="ECO:0000256" key="1">
    <source>
        <dbReference type="SAM" id="SignalP"/>
    </source>
</evidence>
<comment type="caution">
    <text evidence="2">The sequence shown here is derived from an EMBL/GenBank/DDBJ whole genome shotgun (WGS) entry which is preliminary data.</text>
</comment>
<accession>A0ABW2XXF8</accession>
<evidence type="ECO:0000313" key="3">
    <source>
        <dbReference type="Proteomes" id="UP001597063"/>
    </source>
</evidence>
<dbReference type="RefSeq" id="WP_131761007.1">
    <property type="nucleotide sequence ID" value="NZ_CAACUY010000141.1"/>
</dbReference>
<evidence type="ECO:0000313" key="2">
    <source>
        <dbReference type="EMBL" id="MFD0691051.1"/>
    </source>
</evidence>
<reference evidence="3" key="1">
    <citation type="journal article" date="2019" name="Int. J. Syst. Evol. Microbiol.">
        <title>The Global Catalogue of Microorganisms (GCM) 10K type strain sequencing project: providing services to taxonomists for standard genome sequencing and annotation.</title>
        <authorList>
            <consortium name="The Broad Institute Genomics Platform"/>
            <consortium name="The Broad Institute Genome Sequencing Center for Infectious Disease"/>
            <person name="Wu L."/>
            <person name="Ma J."/>
        </authorList>
    </citation>
    <scope>NUCLEOTIDE SEQUENCE [LARGE SCALE GENOMIC DNA]</scope>
    <source>
        <strain evidence="3">JCM 9371</strain>
    </source>
</reference>
<organism evidence="2 3">
    <name type="scientific">Actinomadura fibrosa</name>
    <dbReference type="NCBI Taxonomy" id="111802"/>
    <lineage>
        <taxon>Bacteria</taxon>
        <taxon>Bacillati</taxon>
        <taxon>Actinomycetota</taxon>
        <taxon>Actinomycetes</taxon>
        <taxon>Streptosporangiales</taxon>
        <taxon>Thermomonosporaceae</taxon>
        <taxon>Actinomadura</taxon>
    </lineage>
</organism>
<dbReference type="EMBL" id="JBHTGP010000026">
    <property type="protein sequence ID" value="MFD0691051.1"/>
    <property type="molecule type" value="Genomic_DNA"/>
</dbReference>
<keyword evidence="1" id="KW-0732">Signal</keyword>
<feature type="chain" id="PRO_5047304881" description="Secreted protein" evidence="1">
    <location>
        <begin position="29"/>
        <end position="137"/>
    </location>
</feature>
<evidence type="ECO:0008006" key="4">
    <source>
        <dbReference type="Google" id="ProtNLM"/>
    </source>
</evidence>
<gene>
    <name evidence="2" type="ORF">ACFQZM_41625</name>
</gene>
<feature type="signal peptide" evidence="1">
    <location>
        <begin position="1"/>
        <end position="28"/>
    </location>
</feature>
<sequence>MNGSVKAALVAVAVSTTAGIGAAAPAQAAPQAPAAAVQRAVAAGDTSGDVHILARRSFKCKRNSRDVVNLSWKNGTFSTKIYFNNHCKQRKSIRVITKTGALTRHRDFTLPGKTKDYILYRHGAAVKVTNIKPNWKM</sequence>
<dbReference type="Proteomes" id="UP001597063">
    <property type="component" value="Unassembled WGS sequence"/>
</dbReference>
<proteinExistence type="predicted"/>
<protein>
    <recommendedName>
        <fullName evidence="4">Secreted protein</fullName>
    </recommendedName>
</protein>
<keyword evidence="3" id="KW-1185">Reference proteome</keyword>
<name>A0ABW2XXF8_9ACTN</name>